<dbReference type="GO" id="GO:0005840">
    <property type="term" value="C:ribosome"/>
    <property type="evidence" value="ECO:0007669"/>
    <property type="project" value="UniProtKB-KW"/>
</dbReference>
<dbReference type="STRING" id="1802593.A2172_04375"/>
<name>A0A1G1W6X8_9BACT</name>
<evidence type="ECO:0000313" key="7">
    <source>
        <dbReference type="EMBL" id="OGY23436.1"/>
    </source>
</evidence>
<dbReference type="InterPro" id="IPR001706">
    <property type="entry name" value="Ribosomal_bL35"/>
</dbReference>
<organism evidence="7 8">
    <name type="scientific">Candidatus Woykebacteria bacterium RBG_13_40_15</name>
    <dbReference type="NCBI Taxonomy" id="1802593"/>
    <lineage>
        <taxon>Bacteria</taxon>
        <taxon>Candidatus Woykeibacteriota</taxon>
    </lineage>
</organism>
<proteinExistence type="inferred from homology"/>
<evidence type="ECO:0000256" key="3">
    <source>
        <dbReference type="ARBA" id="ARBA00023274"/>
    </source>
</evidence>
<dbReference type="Pfam" id="PF01632">
    <property type="entry name" value="Ribosomal_L35p"/>
    <property type="match status" value="1"/>
</dbReference>
<evidence type="ECO:0000256" key="2">
    <source>
        <dbReference type="ARBA" id="ARBA00022980"/>
    </source>
</evidence>
<evidence type="ECO:0000256" key="1">
    <source>
        <dbReference type="ARBA" id="ARBA00006598"/>
    </source>
</evidence>
<evidence type="ECO:0000256" key="6">
    <source>
        <dbReference type="SAM" id="MobiDB-lite"/>
    </source>
</evidence>
<evidence type="ECO:0000256" key="4">
    <source>
        <dbReference type="HAMAP-Rule" id="MF_00514"/>
    </source>
</evidence>
<evidence type="ECO:0000256" key="5">
    <source>
        <dbReference type="RuleBase" id="RU000568"/>
    </source>
</evidence>
<protein>
    <recommendedName>
        <fullName evidence="4">Large ribosomal subunit protein bL35</fullName>
    </recommendedName>
</protein>
<sequence length="63" mass="7415">MKQKSRKTAEKRFKVTGSKKILRGHAYSSHLKTKKSKRRLRRQNEPQSITGGFRKKYKKILGV</sequence>
<dbReference type="Proteomes" id="UP000176631">
    <property type="component" value="Unassembled WGS sequence"/>
</dbReference>
<dbReference type="PRINTS" id="PR00064">
    <property type="entry name" value="RIBOSOMALL35"/>
</dbReference>
<keyword evidence="3 4" id="KW-0687">Ribonucleoprotein</keyword>
<comment type="similarity">
    <text evidence="1 4 5">Belongs to the bacterial ribosomal protein bL35 family.</text>
</comment>
<keyword evidence="2 4" id="KW-0689">Ribosomal protein</keyword>
<dbReference type="GO" id="GO:0006412">
    <property type="term" value="P:translation"/>
    <property type="evidence" value="ECO:0007669"/>
    <property type="project" value="UniProtKB-UniRule"/>
</dbReference>
<dbReference type="Gene3D" id="4.10.410.60">
    <property type="match status" value="1"/>
</dbReference>
<accession>A0A1G1W6X8</accession>
<dbReference type="GO" id="GO:0003735">
    <property type="term" value="F:structural constituent of ribosome"/>
    <property type="evidence" value="ECO:0007669"/>
    <property type="project" value="InterPro"/>
</dbReference>
<dbReference type="InterPro" id="IPR021137">
    <property type="entry name" value="Ribosomal_bL35-like"/>
</dbReference>
<feature type="compositionally biased region" description="Basic residues" evidence="6">
    <location>
        <begin position="31"/>
        <end position="41"/>
    </location>
</feature>
<dbReference type="GO" id="GO:1990904">
    <property type="term" value="C:ribonucleoprotein complex"/>
    <property type="evidence" value="ECO:0007669"/>
    <property type="project" value="UniProtKB-KW"/>
</dbReference>
<dbReference type="SUPFAM" id="SSF143034">
    <property type="entry name" value="L35p-like"/>
    <property type="match status" value="1"/>
</dbReference>
<dbReference type="HAMAP" id="MF_00514">
    <property type="entry name" value="Ribosomal_bL35"/>
    <property type="match status" value="1"/>
</dbReference>
<reference evidence="7 8" key="1">
    <citation type="journal article" date="2016" name="Nat. Commun.">
        <title>Thousands of microbial genomes shed light on interconnected biogeochemical processes in an aquifer system.</title>
        <authorList>
            <person name="Anantharaman K."/>
            <person name="Brown C.T."/>
            <person name="Hug L.A."/>
            <person name="Sharon I."/>
            <person name="Castelle C.J."/>
            <person name="Probst A.J."/>
            <person name="Thomas B.C."/>
            <person name="Singh A."/>
            <person name="Wilkins M.J."/>
            <person name="Karaoz U."/>
            <person name="Brodie E.L."/>
            <person name="Williams K.H."/>
            <person name="Hubbard S.S."/>
            <person name="Banfield J.F."/>
        </authorList>
    </citation>
    <scope>NUCLEOTIDE SEQUENCE [LARGE SCALE GENOMIC DNA]</scope>
</reference>
<comment type="caution">
    <text evidence="7">The sequence shown here is derived from an EMBL/GenBank/DDBJ whole genome shotgun (WGS) entry which is preliminary data.</text>
</comment>
<gene>
    <name evidence="4" type="primary">rpmI</name>
    <name evidence="7" type="ORF">A2172_04375</name>
</gene>
<dbReference type="InterPro" id="IPR037229">
    <property type="entry name" value="Ribosomal_bL35_sf"/>
</dbReference>
<evidence type="ECO:0000313" key="8">
    <source>
        <dbReference type="Proteomes" id="UP000176631"/>
    </source>
</evidence>
<feature type="region of interest" description="Disordered" evidence="6">
    <location>
        <begin position="28"/>
        <end position="53"/>
    </location>
</feature>
<dbReference type="EMBL" id="MHCP01000025">
    <property type="protein sequence ID" value="OGY23436.1"/>
    <property type="molecule type" value="Genomic_DNA"/>
</dbReference>
<dbReference type="AlphaFoldDB" id="A0A1G1W6X8"/>